<keyword evidence="5" id="KW-1185">Reference proteome</keyword>
<dbReference type="PANTHER" id="PTHR43433">
    <property type="entry name" value="HYDROLASE, ALPHA/BETA FOLD FAMILY PROTEIN"/>
    <property type="match status" value="1"/>
</dbReference>
<dbReference type="STRING" id="683840.U5H002"/>
<feature type="compositionally biased region" description="Polar residues" evidence="1">
    <location>
        <begin position="671"/>
        <end position="688"/>
    </location>
</feature>
<feature type="region of interest" description="Disordered" evidence="1">
    <location>
        <begin position="988"/>
        <end position="1069"/>
    </location>
</feature>
<dbReference type="Proteomes" id="UP000017200">
    <property type="component" value="Unassembled WGS sequence"/>
</dbReference>
<feature type="region of interest" description="Disordered" evidence="1">
    <location>
        <begin position="331"/>
        <end position="379"/>
    </location>
</feature>
<feature type="compositionally biased region" description="Basic and acidic residues" evidence="1">
    <location>
        <begin position="153"/>
        <end position="171"/>
    </location>
</feature>
<feature type="compositionally biased region" description="Basic and acidic residues" evidence="1">
    <location>
        <begin position="1007"/>
        <end position="1016"/>
    </location>
</feature>
<reference evidence="3 5" key="3">
    <citation type="journal article" date="2015" name="BMC Genomics">
        <title>Sex and parasites: genomic and transcriptomic analysis of Microbotryum lychnidis-dioicae, the biotrophic and plant-castrating anther smut fungus.</title>
        <authorList>
            <person name="Perlin M.H."/>
            <person name="Amselem J."/>
            <person name="Fontanillas E."/>
            <person name="Toh S.S."/>
            <person name="Chen Z."/>
            <person name="Goldberg J."/>
            <person name="Duplessis S."/>
            <person name="Henrissat B."/>
            <person name="Young S."/>
            <person name="Zeng Q."/>
            <person name="Aguileta G."/>
            <person name="Petit E."/>
            <person name="Badouin H."/>
            <person name="Andrews J."/>
            <person name="Razeeq D."/>
            <person name="Gabaldon T."/>
            <person name="Quesneville H."/>
            <person name="Giraud T."/>
            <person name="Hood M.E."/>
            <person name="Schultz D.J."/>
            <person name="Cuomo C.A."/>
        </authorList>
    </citation>
    <scope>NUCLEOTIDE SEQUENCE [LARGE SCALE GENOMIC DNA]</scope>
    <source>
        <strain evidence="3">P1A1 Lamole</strain>
        <strain evidence="5">p1A1 Lamole</strain>
    </source>
</reference>
<feature type="region of interest" description="Disordered" evidence="1">
    <location>
        <begin position="97"/>
        <end position="124"/>
    </location>
</feature>
<evidence type="ECO:0000256" key="1">
    <source>
        <dbReference type="SAM" id="MobiDB-lite"/>
    </source>
</evidence>
<feature type="region of interest" description="Disordered" evidence="1">
    <location>
        <begin position="458"/>
        <end position="596"/>
    </location>
</feature>
<dbReference type="EnsemblFungi" id="MVLG_00745T0">
    <property type="protein sequence ID" value="MVLG_00745T0"/>
    <property type="gene ID" value="MVLG_00745"/>
</dbReference>
<evidence type="ECO:0000259" key="2">
    <source>
        <dbReference type="Pfam" id="PF00561"/>
    </source>
</evidence>
<gene>
    <name evidence="3" type="ORF">MVLG_00745</name>
</gene>
<reference evidence="5" key="1">
    <citation type="submission" date="2010-11" db="EMBL/GenBank/DDBJ databases">
        <title>The genome sequence of Microbotryum violaceum strain p1A1 Lamole.</title>
        <authorList>
            <person name="Cuomo C."/>
            <person name="Perlin M."/>
            <person name="Young S.K."/>
            <person name="Zeng Q."/>
            <person name="Gargeya S."/>
            <person name="Alvarado L."/>
            <person name="Berlin A."/>
            <person name="Chapman S.B."/>
            <person name="Chen Z."/>
            <person name="Freedman E."/>
            <person name="Gellesch M."/>
            <person name="Goldberg J."/>
            <person name="Griggs A."/>
            <person name="Gujja S."/>
            <person name="Heilman E."/>
            <person name="Heiman D."/>
            <person name="Howarth C."/>
            <person name="Mehta T."/>
            <person name="Neiman D."/>
            <person name="Pearson M."/>
            <person name="Roberts A."/>
            <person name="Saif S."/>
            <person name="Shea T."/>
            <person name="Shenoy N."/>
            <person name="Sisk P."/>
            <person name="Stolte C."/>
            <person name="Sykes S."/>
            <person name="White J."/>
            <person name="Yandava C."/>
            <person name="Haas B."/>
            <person name="Nusbaum C."/>
            <person name="Birren B."/>
        </authorList>
    </citation>
    <scope>NUCLEOTIDE SEQUENCE [LARGE SCALE GENOMIC DNA]</scope>
    <source>
        <strain evidence="5">p1A1 Lamole</strain>
    </source>
</reference>
<dbReference type="InterPro" id="IPR029058">
    <property type="entry name" value="AB_hydrolase_fold"/>
</dbReference>
<feature type="region of interest" description="Disordered" evidence="1">
    <location>
        <begin position="669"/>
        <end position="694"/>
    </location>
</feature>
<feature type="region of interest" description="Disordered" evidence="1">
    <location>
        <begin position="395"/>
        <end position="427"/>
    </location>
</feature>
<organism evidence="3">
    <name type="scientific">Microbotryum lychnidis-dioicae (strain p1A1 Lamole / MvSl-1064)</name>
    <name type="common">Anther smut fungus</name>
    <dbReference type="NCBI Taxonomy" id="683840"/>
    <lineage>
        <taxon>Eukaryota</taxon>
        <taxon>Fungi</taxon>
        <taxon>Dikarya</taxon>
        <taxon>Basidiomycota</taxon>
        <taxon>Pucciniomycotina</taxon>
        <taxon>Microbotryomycetes</taxon>
        <taxon>Microbotryales</taxon>
        <taxon>Microbotryaceae</taxon>
        <taxon>Microbotryum</taxon>
    </lineage>
</organism>
<proteinExistence type="predicted"/>
<dbReference type="OrthoDB" id="435520at2759"/>
<dbReference type="InterPro" id="IPR050471">
    <property type="entry name" value="AB_hydrolase"/>
</dbReference>
<dbReference type="InParanoid" id="U5H002"/>
<reference evidence="4" key="4">
    <citation type="submission" date="2015-06" db="UniProtKB">
        <authorList>
            <consortium name="EnsemblFungi"/>
        </authorList>
    </citation>
    <scope>IDENTIFICATION</scope>
</reference>
<feature type="compositionally biased region" description="Basic and acidic residues" evidence="1">
    <location>
        <begin position="491"/>
        <end position="505"/>
    </location>
</feature>
<dbReference type="Gene3D" id="3.40.50.1820">
    <property type="entry name" value="alpha/beta hydrolase"/>
    <property type="match status" value="1"/>
</dbReference>
<feature type="domain" description="AB hydrolase-1" evidence="2">
    <location>
        <begin position="809"/>
        <end position="901"/>
    </location>
</feature>
<feature type="compositionally biased region" description="Polar residues" evidence="1">
    <location>
        <begin position="1026"/>
        <end position="1042"/>
    </location>
</feature>
<evidence type="ECO:0000313" key="3">
    <source>
        <dbReference type="EMBL" id="KDE09024.1"/>
    </source>
</evidence>
<dbReference type="EMBL" id="AEIJ01000064">
    <property type="status" value="NOT_ANNOTATED_CDS"/>
    <property type="molecule type" value="Genomic_DNA"/>
</dbReference>
<protein>
    <recommendedName>
        <fullName evidence="2">AB hydrolase-1 domain-containing protein</fullName>
    </recommendedName>
</protein>
<feature type="region of interest" description="Disordered" evidence="1">
    <location>
        <begin position="138"/>
        <end position="199"/>
    </location>
</feature>
<evidence type="ECO:0000313" key="4">
    <source>
        <dbReference type="EnsemblFungi" id="MVLG_00745T0"/>
    </source>
</evidence>
<dbReference type="EMBL" id="GL541646">
    <property type="protein sequence ID" value="KDE09024.1"/>
    <property type="molecule type" value="Genomic_DNA"/>
</dbReference>
<feature type="region of interest" description="Disordered" evidence="1">
    <location>
        <begin position="733"/>
        <end position="758"/>
    </location>
</feature>
<feature type="region of interest" description="Disordered" evidence="1">
    <location>
        <begin position="1"/>
        <end position="61"/>
    </location>
</feature>
<dbReference type="AlphaFoldDB" id="U5H002"/>
<feature type="compositionally biased region" description="Low complexity" evidence="1">
    <location>
        <begin position="399"/>
        <end position="409"/>
    </location>
</feature>
<evidence type="ECO:0000313" key="5">
    <source>
        <dbReference type="Proteomes" id="UP000017200"/>
    </source>
</evidence>
<dbReference type="PANTHER" id="PTHR43433:SF10">
    <property type="entry name" value="AB HYDROLASE-1 DOMAIN-CONTAINING PROTEIN"/>
    <property type="match status" value="1"/>
</dbReference>
<feature type="compositionally biased region" description="Low complexity" evidence="1">
    <location>
        <begin position="105"/>
        <end position="117"/>
    </location>
</feature>
<reference evidence="3" key="2">
    <citation type="submission" date="2010-11" db="EMBL/GenBank/DDBJ databases">
        <authorList>
            <consortium name="The Broad Institute Genome Sequencing Platform"/>
            <person name="Earl A."/>
            <person name="Ward D."/>
            <person name="Feldgarden M."/>
            <person name="Gevers D."/>
            <person name="Butler R."/>
            <person name="Young S.K."/>
            <person name="Zeng Q."/>
            <person name="Gargeya S."/>
            <person name="Fitzgerald M."/>
            <person name="Haas B."/>
            <person name="Abouelleil A."/>
            <person name="Alvarado L."/>
            <person name="Arachchi H.M."/>
            <person name="Berlin A."/>
            <person name="Brown A."/>
            <person name="Chapman S.B."/>
            <person name="Chen Z."/>
            <person name="Dunbar C."/>
            <person name="Freedman E."/>
            <person name="Gearin G."/>
            <person name="Gellesch M."/>
            <person name="Goldberg J."/>
            <person name="Griggs A."/>
            <person name="Gujja S."/>
            <person name="Heilman E."/>
            <person name="Heiman D."/>
            <person name="Howarth C."/>
            <person name="Larson L."/>
            <person name="Lui A."/>
            <person name="MacDonald P.J.P."/>
            <person name="Mehta T."/>
            <person name="Montmayeur A."/>
            <person name="Murphy C."/>
            <person name="Neiman D."/>
            <person name="Pearson M."/>
            <person name="Priest M."/>
            <person name="Roberts A."/>
            <person name="Saif S."/>
            <person name="Shea T."/>
            <person name="Shenoy N."/>
            <person name="Sisk P."/>
            <person name="Stolte C."/>
            <person name="Sykes S."/>
            <person name="White J."/>
            <person name="Yandava C."/>
            <person name="Wortman J."/>
            <person name="Nusbaum C."/>
            <person name="Birren B."/>
        </authorList>
    </citation>
    <scope>NUCLEOTIDE SEQUENCE</scope>
    <source>
        <strain evidence="3">P1A1 Lamole</strain>
    </source>
</reference>
<feature type="region of interest" description="Disordered" evidence="1">
    <location>
        <begin position="613"/>
        <end position="633"/>
    </location>
</feature>
<dbReference type="Pfam" id="PF00561">
    <property type="entry name" value="Abhydrolase_1"/>
    <property type="match status" value="1"/>
</dbReference>
<feature type="compositionally biased region" description="Polar residues" evidence="1">
    <location>
        <begin position="333"/>
        <end position="343"/>
    </location>
</feature>
<dbReference type="HOGENOM" id="CLU_271392_0_0_1"/>
<dbReference type="SUPFAM" id="SSF53474">
    <property type="entry name" value="alpha/beta-Hydrolases"/>
    <property type="match status" value="1"/>
</dbReference>
<sequence>MSVSSNPPRFEPQGSYFDQYPDRRTRLNSYAAPIPTHSKTPAESTITTPRRAGLSSRGPVNLASELSQTSFAHRFSSSSQAPPADLALLQRARRGSANGASSFNSDPSASPLSLSSLERPKPLITSPSEASIYRAFTSESSRRRLSSLPHTTRAIDHDSKKFQAASSEKRFPPPSRSTNKAVHDSTKATPGNGIPTTTSTSILHHFTRIDRVPFPTLPSKPNKVRRTEAIAPDAMSPPAKAPLTFLVHPDRPKANRPAGVNYLLSVPTTPRSESNSFSSSLEGTVQTERGDDQHSMTSSTSANSRRFSFIAPGSRISKLFSLRSMSSLKSSPAAMTSNTSLSNDLPPIQPGRKSSTSLHGLSTRGLGTTGVHSGSPKSTMIDLFAGPGVYDPSQGVYRSSSTVSSSNGSPLHPKPSQYPGLPVPPDEYGNRAISTRGVSAPPDLDGLVASMNGRVIGGSRGGACSSSRKKNRSLLGSEKGSDVEASARVGDGARSRGQIERRESIPDIPIPPELERTFASIDLDRSPHPQFNDPIPEGPIFGGVVRPSPLPRAPSARLSEGSSGHSSPRRERYSFVAPMGKSAPVEREEVDPNEAGLDFPVMSSTWVEDVPTSMNAFEPSAPDATKSAAEPAPTRATPILSIDEIVRQHAGASYLSKFAASIAASAEQSKEGSTNDGSSSPATTQLGPSNDGELKPGLSMCLSLADQLEARNTDEIFLDMTKLSTFSASDDTRSILSTKSSQGPHGLPRPRLRKLSNPTFPSASSLRIERDLAQVLRSSQLTRLITLQRPPNLGLIISYADVGNPQGHPVLIHLGLGCVRHIIALYDELARAYDLRLICVDRWGLGRSSEVPDSKRGFRAWALVMEEVVDRLGLDRFTILAHSAGGSFAIASALSPTSSIKVKGSLHLLAPWILSTSSSTSNSNSNIDPLSGPYKLLKYVPSGVLKTAQLAEWKLTARKLGKPPTVQHAAIGYDAREGKVRWVGDKGEGRMMEDNEEDGQDGLGVAQREDSTDRDSIFLGARPRRTSTFSLKSRSSAHTASPPSFLYDESHTRNPNTSSHPSSTPLIPPTLSGPCLIQGLLRASHAESLRGSTADLALLLGNRSSKVPAEGIERVPDPMNLAPGMKVKIWLGEKDERISLGSVRGLQVRLGEGRCVVKVVEGADHGLITNAKVIGEVFESIAEEWKVTSSRGTGT</sequence>
<feature type="compositionally biased region" description="Polar residues" evidence="1">
    <location>
        <begin position="733"/>
        <end position="743"/>
    </location>
</feature>
<dbReference type="InterPro" id="IPR000073">
    <property type="entry name" value="AB_hydrolase_1"/>
</dbReference>
<feature type="compositionally biased region" description="Polar residues" evidence="1">
    <location>
        <begin position="37"/>
        <end position="48"/>
    </location>
</feature>
<feature type="region of interest" description="Disordered" evidence="1">
    <location>
        <begin position="265"/>
        <end position="302"/>
    </location>
</feature>
<feature type="compositionally biased region" description="Low complexity" evidence="1">
    <location>
        <begin position="1054"/>
        <end position="1069"/>
    </location>
</feature>
<accession>U5H002</accession>
<name>U5H002_USTV1</name>